<comment type="caution">
    <text evidence="1">The sequence shown here is derived from an EMBL/GenBank/DDBJ whole genome shotgun (WGS) entry which is preliminary data.</text>
</comment>
<dbReference type="Proteomes" id="UP001596096">
    <property type="component" value="Unassembled WGS sequence"/>
</dbReference>
<evidence type="ECO:0000313" key="2">
    <source>
        <dbReference type="Proteomes" id="UP001596096"/>
    </source>
</evidence>
<reference evidence="2" key="1">
    <citation type="journal article" date="2019" name="Int. J. Syst. Evol. Microbiol.">
        <title>The Global Catalogue of Microorganisms (GCM) 10K type strain sequencing project: providing services to taxonomists for standard genome sequencing and annotation.</title>
        <authorList>
            <consortium name="The Broad Institute Genomics Platform"/>
            <consortium name="The Broad Institute Genome Sequencing Center for Infectious Disease"/>
            <person name="Wu L."/>
            <person name="Ma J."/>
        </authorList>
    </citation>
    <scope>NUCLEOTIDE SEQUENCE [LARGE SCALE GENOMIC DNA]</scope>
    <source>
        <strain evidence="2">CGMCC 4.7106</strain>
    </source>
</reference>
<evidence type="ECO:0000313" key="1">
    <source>
        <dbReference type="EMBL" id="MFC5817797.1"/>
    </source>
</evidence>
<gene>
    <name evidence="1" type="ORF">ACFPUY_22085</name>
</gene>
<sequence>MRMVVVLPAPFGPRKPTISPLRTDMVTFLTASTPPVPPVKVLLRPDVSITSSPPKRLARRAGSTT</sequence>
<accession>A0ABW1BXI7</accession>
<proteinExistence type="predicted"/>
<organism evidence="1 2">
    <name type="scientific">Nonomuraea harbinensis</name>
    <dbReference type="NCBI Taxonomy" id="1286938"/>
    <lineage>
        <taxon>Bacteria</taxon>
        <taxon>Bacillati</taxon>
        <taxon>Actinomycetota</taxon>
        <taxon>Actinomycetes</taxon>
        <taxon>Streptosporangiales</taxon>
        <taxon>Streptosporangiaceae</taxon>
        <taxon>Nonomuraea</taxon>
    </lineage>
</organism>
<protein>
    <submittedName>
        <fullName evidence="1">Uncharacterized protein</fullName>
    </submittedName>
</protein>
<dbReference type="RefSeq" id="WP_372452423.1">
    <property type="nucleotide sequence ID" value="NZ_JAHKRN010000009.1"/>
</dbReference>
<dbReference type="EMBL" id="JBHSNW010000010">
    <property type="protein sequence ID" value="MFC5817797.1"/>
    <property type="molecule type" value="Genomic_DNA"/>
</dbReference>
<name>A0ABW1BXI7_9ACTN</name>
<keyword evidence="2" id="KW-1185">Reference proteome</keyword>